<sequence>MDHPTRLVLADVARAQRLRLLDDRMHTLGRHSRGERRVRTAEGSRKFGVPIGELIRRKLRRKKDREQEQPRAESADPGQREPAPVQDLFGMDDDQITEQLAALNGRYGDRLDMAVSRAGVVDRGTPDERVMVEANITDPDTGMVVGEAMWGYHRGPNGELVASHELLAVTDGFKDTGLGHAYFARLGPWYQQSGVDRLSIYASLEDGGYAWARAEFEWDRADPRKFERSMSSVRGRLSTVRADATPADQARIDAMLARLDAGPDSPEFPRPVDLARMSGDDTRLGRTVMRGSSWTGTMGLR</sequence>
<gene>
    <name evidence="2" type="ORF">ACFYTF_04585</name>
</gene>
<dbReference type="Proteomes" id="UP001601444">
    <property type="component" value="Unassembled WGS sequence"/>
</dbReference>
<comment type="caution">
    <text evidence="2">The sequence shown here is derived from an EMBL/GenBank/DDBJ whole genome shotgun (WGS) entry which is preliminary data.</text>
</comment>
<dbReference type="RefSeq" id="WP_387699105.1">
    <property type="nucleotide sequence ID" value="NZ_JBIAMX010000002.1"/>
</dbReference>
<proteinExistence type="predicted"/>
<evidence type="ECO:0000313" key="2">
    <source>
        <dbReference type="EMBL" id="MFF0542093.1"/>
    </source>
</evidence>
<evidence type="ECO:0000256" key="1">
    <source>
        <dbReference type="SAM" id="MobiDB-lite"/>
    </source>
</evidence>
<evidence type="ECO:0008006" key="4">
    <source>
        <dbReference type="Google" id="ProtNLM"/>
    </source>
</evidence>
<evidence type="ECO:0000313" key="3">
    <source>
        <dbReference type="Proteomes" id="UP001601444"/>
    </source>
</evidence>
<keyword evidence="3" id="KW-1185">Reference proteome</keyword>
<dbReference type="EMBL" id="JBIAMX010000002">
    <property type="protein sequence ID" value="MFF0542093.1"/>
    <property type="molecule type" value="Genomic_DNA"/>
</dbReference>
<name>A0ABW6PIA1_9NOCA</name>
<feature type="compositionally biased region" description="Basic and acidic residues" evidence="1">
    <location>
        <begin position="64"/>
        <end position="74"/>
    </location>
</feature>
<feature type="region of interest" description="Disordered" evidence="1">
    <location>
        <begin position="58"/>
        <end position="87"/>
    </location>
</feature>
<protein>
    <recommendedName>
        <fullName evidence="4">GNAT family N-acetyltransferase</fullName>
    </recommendedName>
</protein>
<organism evidence="2 3">
    <name type="scientific">Nocardia thailandica</name>
    <dbReference type="NCBI Taxonomy" id="257275"/>
    <lineage>
        <taxon>Bacteria</taxon>
        <taxon>Bacillati</taxon>
        <taxon>Actinomycetota</taxon>
        <taxon>Actinomycetes</taxon>
        <taxon>Mycobacteriales</taxon>
        <taxon>Nocardiaceae</taxon>
        <taxon>Nocardia</taxon>
    </lineage>
</organism>
<accession>A0ABW6PIA1</accession>
<reference evidence="2 3" key="1">
    <citation type="submission" date="2024-10" db="EMBL/GenBank/DDBJ databases">
        <title>The Natural Products Discovery Center: Release of the First 8490 Sequenced Strains for Exploring Actinobacteria Biosynthetic Diversity.</title>
        <authorList>
            <person name="Kalkreuter E."/>
            <person name="Kautsar S.A."/>
            <person name="Yang D."/>
            <person name="Bader C.D."/>
            <person name="Teijaro C.N."/>
            <person name="Fluegel L."/>
            <person name="Davis C.M."/>
            <person name="Simpson J.R."/>
            <person name="Lauterbach L."/>
            <person name="Steele A.D."/>
            <person name="Gui C."/>
            <person name="Meng S."/>
            <person name="Li G."/>
            <person name="Viehrig K."/>
            <person name="Ye F."/>
            <person name="Su P."/>
            <person name="Kiefer A.F."/>
            <person name="Nichols A."/>
            <person name="Cepeda A.J."/>
            <person name="Yan W."/>
            <person name="Fan B."/>
            <person name="Jiang Y."/>
            <person name="Adhikari A."/>
            <person name="Zheng C.-J."/>
            <person name="Schuster L."/>
            <person name="Cowan T.M."/>
            <person name="Smanski M.J."/>
            <person name="Chevrette M.G."/>
            <person name="De Carvalho L.P.S."/>
            <person name="Shen B."/>
        </authorList>
    </citation>
    <scope>NUCLEOTIDE SEQUENCE [LARGE SCALE GENOMIC DNA]</scope>
    <source>
        <strain evidence="2 3">NPDC004045</strain>
    </source>
</reference>